<evidence type="ECO:0000313" key="1">
    <source>
        <dbReference type="EMBL" id="RUS35312.1"/>
    </source>
</evidence>
<proteinExistence type="predicted"/>
<dbReference type="Proteomes" id="UP000274822">
    <property type="component" value="Unassembled WGS sequence"/>
</dbReference>
<protein>
    <submittedName>
        <fullName evidence="1">Uncharacterized protein</fullName>
    </submittedName>
</protein>
<sequence length="71" mass="8039">MVVEANAMENDERLSDGELRYAPNIDYLFTPFRPHTTASALTSAIYYLAVQKVIDKHSKQAASFGFRTRTI</sequence>
<comment type="caution">
    <text evidence="1">The sequence shown here is derived from an EMBL/GenBank/DDBJ whole genome shotgun (WGS) entry which is preliminary data.</text>
</comment>
<organism evidence="1 2">
    <name type="scientific">Jimgerdemannia flammicorona</name>
    <dbReference type="NCBI Taxonomy" id="994334"/>
    <lineage>
        <taxon>Eukaryota</taxon>
        <taxon>Fungi</taxon>
        <taxon>Fungi incertae sedis</taxon>
        <taxon>Mucoromycota</taxon>
        <taxon>Mucoromycotina</taxon>
        <taxon>Endogonomycetes</taxon>
        <taxon>Endogonales</taxon>
        <taxon>Endogonaceae</taxon>
        <taxon>Jimgerdemannia</taxon>
    </lineage>
</organism>
<name>A0A433QZV5_9FUNG</name>
<accession>A0A433QZV5</accession>
<dbReference type="EMBL" id="RBNJ01000144">
    <property type="protein sequence ID" value="RUS35312.1"/>
    <property type="molecule type" value="Genomic_DNA"/>
</dbReference>
<evidence type="ECO:0000313" key="2">
    <source>
        <dbReference type="Proteomes" id="UP000274822"/>
    </source>
</evidence>
<reference evidence="1 2" key="1">
    <citation type="journal article" date="2018" name="New Phytol.">
        <title>Phylogenomics of Endogonaceae and evolution of mycorrhizas within Mucoromycota.</title>
        <authorList>
            <person name="Chang Y."/>
            <person name="Desiro A."/>
            <person name="Na H."/>
            <person name="Sandor L."/>
            <person name="Lipzen A."/>
            <person name="Clum A."/>
            <person name="Barry K."/>
            <person name="Grigoriev I.V."/>
            <person name="Martin F.M."/>
            <person name="Stajich J.E."/>
            <person name="Smith M.E."/>
            <person name="Bonito G."/>
            <person name="Spatafora J.W."/>
        </authorList>
    </citation>
    <scope>NUCLEOTIDE SEQUENCE [LARGE SCALE GENOMIC DNA]</scope>
    <source>
        <strain evidence="1 2">AD002</strain>
    </source>
</reference>
<keyword evidence="2" id="KW-1185">Reference proteome</keyword>
<dbReference type="AlphaFoldDB" id="A0A433QZV5"/>
<gene>
    <name evidence="1" type="ORF">BC938DRAFT_472800</name>
</gene>